<gene>
    <name evidence="2" type="ORF">SAMN05216207_1011171</name>
</gene>
<dbReference type="STRING" id="260086.SAMN05216207_1011171"/>
<dbReference type="InterPro" id="IPR013096">
    <property type="entry name" value="Cupin_2"/>
</dbReference>
<evidence type="ECO:0000313" key="2">
    <source>
        <dbReference type="EMBL" id="SFN27717.1"/>
    </source>
</evidence>
<dbReference type="Gene3D" id="2.60.120.10">
    <property type="entry name" value="Jelly Rolls"/>
    <property type="match status" value="1"/>
</dbReference>
<keyword evidence="3" id="KW-1185">Reference proteome</keyword>
<feature type="domain" description="Cupin type-2" evidence="1">
    <location>
        <begin position="40"/>
        <end position="106"/>
    </location>
</feature>
<name>A0A1I4XPG0_PSUAM</name>
<dbReference type="Pfam" id="PF07883">
    <property type="entry name" value="Cupin_2"/>
    <property type="match status" value="1"/>
</dbReference>
<dbReference type="CDD" id="cd02208">
    <property type="entry name" value="cupin_RmlC-like"/>
    <property type="match status" value="1"/>
</dbReference>
<dbReference type="Proteomes" id="UP000199614">
    <property type="component" value="Unassembled WGS sequence"/>
</dbReference>
<evidence type="ECO:0000259" key="1">
    <source>
        <dbReference type="Pfam" id="PF07883"/>
    </source>
</evidence>
<proteinExistence type="predicted"/>
<sequence length="126" mass="12827">MELCRKTDGLVRKPPIPDGPVVTVVFGGDEGGPDVGLVRAHVPPGGGMPAHSHGGSDVVLTVVTGRIRVADAGESVDVEPGDSLLVRKDETVSLTNPGDAPAEVLVAAGPTDFLAGMRDWPEQSAG</sequence>
<reference evidence="2 3" key="1">
    <citation type="submission" date="2016-10" db="EMBL/GenBank/DDBJ databases">
        <authorList>
            <person name="de Groot N.N."/>
        </authorList>
    </citation>
    <scope>NUCLEOTIDE SEQUENCE [LARGE SCALE GENOMIC DNA]</scope>
    <source>
        <strain evidence="2 3">CGMCC 4.1877</strain>
    </source>
</reference>
<protein>
    <submittedName>
        <fullName evidence="2">Cupin domain-containing protein</fullName>
    </submittedName>
</protein>
<dbReference type="RefSeq" id="WP_093342289.1">
    <property type="nucleotide sequence ID" value="NZ_FOUY01000011.1"/>
</dbReference>
<dbReference type="EMBL" id="FOUY01000011">
    <property type="protein sequence ID" value="SFN27717.1"/>
    <property type="molecule type" value="Genomic_DNA"/>
</dbReference>
<dbReference type="OrthoDB" id="6311549at2"/>
<evidence type="ECO:0000313" key="3">
    <source>
        <dbReference type="Proteomes" id="UP000199614"/>
    </source>
</evidence>
<dbReference type="InterPro" id="IPR011051">
    <property type="entry name" value="RmlC_Cupin_sf"/>
</dbReference>
<dbReference type="AlphaFoldDB" id="A0A1I4XPG0"/>
<dbReference type="InterPro" id="IPR014710">
    <property type="entry name" value="RmlC-like_jellyroll"/>
</dbReference>
<dbReference type="SUPFAM" id="SSF51182">
    <property type="entry name" value="RmlC-like cupins"/>
    <property type="match status" value="1"/>
</dbReference>
<organism evidence="2 3">
    <name type="scientific">Pseudonocardia ammonioxydans</name>
    <dbReference type="NCBI Taxonomy" id="260086"/>
    <lineage>
        <taxon>Bacteria</taxon>
        <taxon>Bacillati</taxon>
        <taxon>Actinomycetota</taxon>
        <taxon>Actinomycetes</taxon>
        <taxon>Pseudonocardiales</taxon>
        <taxon>Pseudonocardiaceae</taxon>
        <taxon>Pseudonocardia</taxon>
    </lineage>
</organism>
<accession>A0A1I4XPG0</accession>